<dbReference type="RefSeq" id="WP_280101633.1">
    <property type="nucleotide sequence ID" value="NZ_CP122979.1"/>
</dbReference>
<accession>A0ABY8LSV5</accession>
<dbReference type="NCBIfam" id="NF046009">
    <property type="entry name" value="MAGa3780_fam"/>
    <property type="match status" value="1"/>
</dbReference>
<feature type="transmembrane region" description="Helical" evidence="1">
    <location>
        <begin position="156"/>
        <end position="176"/>
    </location>
</feature>
<proteinExistence type="predicted"/>
<keyword evidence="1" id="KW-0472">Membrane</keyword>
<dbReference type="EMBL" id="CP122979">
    <property type="protein sequence ID" value="WGI36332.1"/>
    <property type="molecule type" value="Genomic_DNA"/>
</dbReference>
<evidence type="ECO:0000313" key="2">
    <source>
        <dbReference type="EMBL" id="WGI36332.1"/>
    </source>
</evidence>
<keyword evidence="3" id="KW-1185">Reference proteome</keyword>
<feature type="transmembrane region" description="Helical" evidence="1">
    <location>
        <begin position="206"/>
        <end position="231"/>
    </location>
</feature>
<keyword evidence="1" id="KW-1133">Transmembrane helix</keyword>
<reference evidence="2" key="1">
    <citation type="submission" date="2023-04" db="EMBL/GenBank/DDBJ databases">
        <title>Completed genome of Mycoplasma lagogenitalium type strain 12MS.</title>
        <authorList>
            <person name="Spergser J."/>
        </authorList>
    </citation>
    <scope>NUCLEOTIDE SEQUENCE</scope>
    <source>
        <strain evidence="2">12MS</strain>
    </source>
</reference>
<feature type="transmembrane region" description="Helical" evidence="1">
    <location>
        <begin position="12"/>
        <end position="34"/>
    </location>
</feature>
<sequence length="256" mass="30174">MKKIFNNLIKNKTSLIIFVFGVFILLTSIIFMIWNMVDFKDNVITENTTKLLMKDVLKNFSSFFYFTYQSNIILGIALILVALFIENKKYLRFLFSATTLITITFIIYWALISWTNDWNDVPESIRSIITHAINPILGFVALFLIKEKVLVDRKLFIHTGFYVLGYFFFGFILYFATYDYIVKNTGATIYSFLNFNKPLFYSGGNLALIIFLDLIMFIIALTIPFGLAYFWKWAYKIKIDNKKCYFLDIKNKMFKK</sequence>
<evidence type="ECO:0000256" key="1">
    <source>
        <dbReference type="SAM" id="Phobius"/>
    </source>
</evidence>
<feature type="transmembrane region" description="Helical" evidence="1">
    <location>
        <begin position="92"/>
        <end position="112"/>
    </location>
</feature>
<keyword evidence="1" id="KW-0812">Transmembrane</keyword>
<feature type="transmembrane region" description="Helical" evidence="1">
    <location>
        <begin position="124"/>
        <end position="144"/>
    </location>
</feature>
<dbReference type="Proteomes" id="UP001179842">
    <property type="component" value="Chromosome"/>
</dbReference>
<name>A0ABY8LSV5_9BACT</name>
<protein>
    <submittedName>
        <fullName evidence="2">Uncharacterized protein</fullName>
    </submittedName>
</protein>
<gene>
    <name evidence="2" type="ORF">QEG99_02535</name>
</gene>
<organism evidence="2 3">
    <name type="scientific">Mesomycoplasma lagogenitalium</name>
    <dbReference type="NCBI Taxonomy" id="171286"/>
    <lineage>
        <taxon>Bacteria</taxon>
        <taxon>Bacillati</taxon>
        <taxon>Mycoplasmatota</taxon>
        <taxon>Mycoplasmoidales</taxon>
        <taxon>Metamycoplasmataceae</taxon>
        <taxon>Mesomycoplasma</taxon>
    </lineage>
</organism>
<evidence type="ECO:0000313" key="3">
    <source>
        <dbReference type="Proteomes" id="UP001179842"/>
    </source>
</evidence>
<feature type="transmembrane region" description="Helical" evidence="1">
    <location>
        <begin position="63"/>
        <end position="85"/>
    </location>
</feature>